<dbReference type="PANTHER" id="PTHR13119:SF12">
    <property type="entry name" value="PROTEIN SUPPRESSOR OF SABLE"/>
    <property type="match status" value="1"/>
</dbReference>
<dbReference type="SMART" id="SM00356">
    <property type="entry name" value="ZnF_C3H1"/>
    <property type="match status" value="3"/>
</dbReference>
<evidence type="ECO:0000313" key="10">
    <source>
        <dbReference type="Proteomes" id="UP000696485"/>
    </source>
</evidence>
<feature type="domain" description="C3H1-type" evidence="8">
    <location>
        <begin position="283"/>
        <end position="309"/>
    </location>
</feature>
<sequence length="432" mass="47285">MDTTPKVSLDSLMSGLIDLAPPQDAPKKFKRVRGQPTQGQTQQTPTTTTPTPAPAPASGTGASTSSPPTIVKTEPKQEPTIKAPPKANPSKQETLVAADMAAAAAAIFADPVPVPISEPANVFTLTGHTAPPAGKKRKNKPKKKKNAPGAATGEATGQAEAQGNTPKKQKKNPEGASQRPGQRNNIVRSSRRANPQRIARNMDARPELVGVTNEPDEDFSTLLLQHVEITNKELQKDLEEQSKKMLQEQKRQAALLSKQAAELSAPAQEPSTQQNTERKPREFIPRKPCNYYLKGTCFKKVCTFRHDPNDLPPEMRNAPPVQRVERVERVETAESKSRRGVCKFEKSGSCVKGEACLFSHNLKEEPCIHYHLAGICTNGVDCRFGHDPITEEQRQRMIEATNKPREPRVDPENAEVMLQMAVPSHGTQGLRL</sequence>
<dbReference type="InterPro" id="IPR045124">
    <property type="entry name" value="Su(sable)-like"/>
</dbReference>
<feature type="zinc finger region" description="C3H1-type" evidence="6">
    <location>
        <begin position="366"/>
        <end position="389"/>
    </location>
</feature>
<evidence type="ECO:0000256" key="7">
    <source>
        <dbReference type="SAM" id="MobiDB-lite"/>
    </source>
</evidence>
<evidence type="ECO:0000256" key="2">
    <source>
        <dbReference type="ARBA" id="ARBA00022723"/>
    </source>
</evidence>
<evidence type="ECO:0000256" key="4">
    <source>
        <dbReference type="ARBA" id="ARBA00022771"/>
    </source>
</evidence>
<feature type="zinc finger region" description="C3H1-type" evidence="6">
    <location>
        <begin position="283"/>
        <end position="309"/>
    </location>
</feature>
<accession>A0A9P5SI43</accession>
<protein>
    <recommendedName>
        <fullName evidence="8">C3H1-type domain-containing protein</fullName>
    </recommendedName>
</protein>
<dbReference type="GO" id="GO:0045892">
    <property type="term" value="P:negative regulation of DNA-templated transcription"/>
    <property type="evidence" value="ECO:0007669"/>
    <property type="project" value="InterPro"/>
</dbReference>
<dbReference type="Pfam" id="PF22623">
    <property type="entry name" value="zf-CCCH_9"/>
    <property type="match status" value="1"/>
</dbReference>
<feature type="compositionally biased region" description="Low complexity" evidence="7">
    <location>
        <begin position="34"/>
        <end position="69"/>
    </location>
</feature>
<name>A0A9P5SI43_9FUNG</name>
<keyword evidence="1" id="KW-0597">Phosphoprotein</keyword>
<evidence type="ECO:0000259" key="8">
    <source>
        <dbReference type="PROSITE" id="PS50103"/>
    </source>
</evidence>
<keyword evidence="5 6" id="KW-0862">Zinc</keyword>
<dbReference type="Proteomes" id="UP000696485">
    <property type="component" value="Unassembled WGS sequence"/>
</dbReference>
<keyword evidence="4 6" id="KW-0863">Zinc-finger</keyword>
<feature type="compositionally biased region" description="Low complexity" evidence="7">
    <location>
        <begin position="147"/>
        <end position="163"/>
    </location>
</feature>
<evidence type="ECO:0000256" key="3">
    <source>
        <dbReference type="ARBA" id="ARBA00022737"/>
    </source>
</evidence>
<dbReference type="GO" id="GO:0003723">
    <property type="term" value="F:RNA binding"/>
    <property type="evidence" value="ECO:0007669"/>
    <property type="project" value="InterPro"/>
</dbReference>
<gene>
    <name evidence="9" type="ORF">BG006_006844</name>
</gene>
<feature type="region of interest" description="Disordered" evidence="7">
    <location>
        <begin position="1"/>
        <end position="94"/>
    </location>
</feature>
<dbReference type="AlphaFoldDB" id="A0A9P5SI43"/>
<feature type="region of interest" description="Disordered" evidence="7">
    <location>
        <begin position="240"/>
        <end position="280"/>
    </location>
</feature>
<dbReference type="InterPro" id="IPR000571">
    <property type="entry name" value="Znf_CCCH"/>
</dbReference>
<feature type="region of interest" description="Disordered" evidence="7">
    <location>
        <begin position="111"/>
        <end position="207"/>
    </location>
</feature>
<feature type="domain" description="C3H1-type" evidence="8">
    <location>
        <begin position="336"/>
        <end position="363"/>
    </location>
</feature>
<evidence type="ECO:0000256" key="6">
    <source>
        <dbReference type="PROSITE-ProRule" id="PRU00723"/>
    </source>
</evidence>
<proteinExistence type="predicted"/>
<dbReference type="PANTHER" id="PTHR13119">
    <property type="entry name" value="ZINC FINGER CCCH DOMAIN-CONTAINING PROTEI"/>
    <property type="match status" value="1"/>
</dbReference>
<evidence type="ECO:0000256" key="1">
    <source>
        <dbReference type="ARBA" id="ARBA00022553"/>
    </source>
</evidence>
<dbReference type="GO" id="GO:0008270">
    <property type="term" value="F:zinc ion binding"/>
    <property type="evidence" value="ECO:0007669"/>
    <property type="project" value="UniProtKB-KW"/>
</dbReference>
<feature type="compositionally biased region" description="Polar residues" evidence="7">
    <location>
        <begin position="179"/>
        <end position="188"/>
    </location>
</feature>
<dbReference type="InterPro" id="IPR036855">
    <property type="entry name" value="Znf_CCCH_sf"/>
</dbReference>
<keyword evidence="3" id="KW-0677">Repeat</keyword>
<comment type="caution">
    <text evidence="9">The sequence shown here is derived from an EMBL/GenBank/DDBJ whole genome shotgun (WGS) entry which is preliminary data.</text>
</comment>
<evidence type="ECO:0000256" key="5">
    <source>
        <dbReference type="ARBA" id="ARBA00022833"/>
    </source>
</evidence>
<feature type="domain" description="C3H1-type" evidence="8">
    <location>
        <begin position="366"/>
        <end position="389"/>
    </location>
</feature>
<dbReference type="EMBL" id="JAAAUY010000416">
    <property type="protein sequence ID" value="KAF9330180.1"/>
    <property type="molecule type" value="Genomic_DNA"/>
</dbReference>
<feature type="compositionally biased region" description="Basic residues" evidence="7">
    <location>
        <begin position="134"/>
        <end position="146"/>
    </location>
</feature>
<dbReference type="SUPFAM" id="SSF90229">
    <property type="entry name" value="CCCH zinc finger"/>
    <property type="match status" value="2"/>
</dbReference>
<feature type="compositionally biased region" description="Basic and acidic residues" evidence="7">
    <location>
        <begin position="240"/>
        <end position="251"/>
    </location>
</feature>
<dbReference type="GO" id="GO:0005634">
    <property type="term" value="C:nucleus"/>
    <property type="evidence" value="ECO:0007669"/>
    <property type="project" value="TreeGrafter"/>
</dbReference>
<evidence type="ECO:0000313" key="9">
    <source>
        <dbReference type="EMBL" id="KAF9330180.1"/>
    </source>
</evidence>
<dbReference type="InterPro" id="IPR054361">
    <property type="entry name" value="Znf-CCCH_ZC3H4/6/8"/>
</dbReference>
<keyword evidence="10" id="KW-1185">Reference proteome</keyword>
<feature type="zinc finger region" description="C3H1-type" evidence="6">
    <location>
        <begin position="336"/>
        <end position="363"/>
    </location>
</feature>
<dbReference type="PROSITE" id="PS50103">
    <property type="entry name" value="ZF_C3H1"/>
    <property type="match status" value="3"/>
</dbReference>
<reference evidence="9" key="1">
    <citation type="journal article" date="2020" name="Fungal Divers.">
        <title>Resolving the Mortierellaceae phylogeny through synthesis of multi-gene phylogenetics and phylogenomics.</title>
        <authorList>
            <person name="Vandepol N."/>
            <person name="Liber J."/>
            <person name="Desiro A."/>
            <person name="Na H."/>
            <person name="Kennedy M."/>
            <person name="Barry K."/>
            <person name="Grigoriev I.V."/>
            <person name="Miller A.N."/>
            <person name="O'Donnell K."/>
            <person name="Stajich J.E."/>
            <person name="Bonito G."/>
        </authorList>
    </citation>
    <scope>NUCLEOTIDE SEQUENCE</scope>
    <source>
        <strain evidence="9">NVP1</strain>
    </source>
</reference>
<dbReference type="Gene3D" id="4.10.1000.10">
    <property type="entry name" value="Zinc finger, CCCH-type"/>
    <property type="match status" value="1"/>
</dbReference>
<organism evidence="9 10">
    <name type="scientific">Podila minutissima</name>
    <dbReference type="NCBI Taxonomy" id="64525"/>
    <lineage>
        <taxon>Eukaryota</taxon>
        <taxon>Fungi</taxon>
        <taxon>Fungi incertae sedis</taxon>
        <taxon>Mucoromycota</taxon>
        <taxon>Mortierellomycotina</taxon>
        <taxon>Mortierellomycetes</taxon>
        <taxon>Mortierellales</taxon>
        <taxon>Mortierellaceae</taxon>
        <taxon>Podila</taxon>
    </lineage>
</organism>
<keyword evidence="2 6" id="KW-0479">Metal-binding</keyword>